<gene>
    <name evidence="1" type="ORF">B1A_20060</name>
</gene>
<evidence type="ECO:0000313" key="1">
    <source>
        <dbReference type="EMBL" id="EQD31163.1"/>
    </source>
</evidence>
<dbReference type="InterPro" id="IPR007367">
    <property type="entry name" value="DUF433"/>
</dbReference>
<dbReference type="Pfam" id="PF04255">
    <property type="entry name" value="DUF433"/>
    <property type="match status" value="1"/>
</dbReference>
<dbReference type="Gene3D" id="1.10.10.10">
    <property type="entry name" value="Winged helix-like DNA-binding domain superfamily/Winged helix DNA-binding domain"/>
    <property type="match status" value="1"/>
</dbReference>
<dbReference type="EMBL" id="AUZX01014797">
    <property type="protein sequence ID" value="EQD31163.1"/>
    <property type="molecule type" value="Genomic_DNA"/>
</dbReference>
<organism evidence="1">
    <name type="scientific">mine drainage metagenome</name>
    <dbReference type="NCBI Taxonomy" id="410659"/>
    <lineage>
        <taxon>unclassified sequences</taxon>
        <taxon>metagenomes</taxon>
        <taxon>ecological metagenomes</taxon>
    </lineage>
</organism>
<dbReference type="PANTHER" id="PTHR34849">
    <property type="entry name" value="SSL5025 PROTEIN"/>
    <property type="match status" value="1"/>
</dbReference>
<protein>
    <submittedName>
        <fullName evidence="1">Protein containing DUF433</fullName>
    </submittedName>
</protein>
<name>T0YDG4_9ZZZZ</name>
<dbReference type="AlphaFoldDB" id="T0YDG4"/>
<reference evidence="1" key="1">
    <citation type="submission" date="2013-08" db="EMBL/GenBank/DDBJ databases">
        <authorList>
            <person name="Mendez C."/>
            <person name="Richter M."/>
            <person name="Ferrer M."/>
            <person name="Sanchez J."/>
        </authorList>
    </citation>
    <scope>NUCLEOTIDE SEQUENCE</scope>
</reference>
<dbReference type="InterPro" id="IPR009057">
    <property type="entry name" value="Homeodomain-like_sf"/>
</dbReference>
<proteinExistence type="predicted"/>
<dbReference type="SUPFAM" id="SSF46689">
    <property type="entry name" value="Homeodomain-like"/>
    <property type="match status" value="1"/>
</dbReference>
<reference evidence="1" key="2">
    <citation type="journal article" date="2014" name="ISME J.">
        <title>Microbial stratification in low pH oxic and suboxic macroscopic growths along an acid mine drainage.</title>
        <authorList>
            <person name="Mendez-Garcia C."/>
            <person name="Mesa V."/>
            <person name="Sprenger R.R."/>
            <person name="Richter M."/>
            <person name="Diez M.S."/>
            <person name="Solano J."/>
            <person name="Bargiela R."/>
            <person name="Golyshina O.V."/>
            <person name="Manteca A."/>
            <person name="Ramos J.L."/>
            <person name="Gallego J.R."/>
            <person name="Llorente I."/>
            <person name="Martins Dos Santos V.A."/>
            <person name="Jensen O.N."/>
            <person name="Pelaez A.I."/>
            <person name="Sanchez J."/>
            <person name="Ferrer M."/>
        </authorList>
    </citation>
    <scope>NUCLEOTIDE SEQUENCE</scope>
</reference>
<comment type="caution">
    <text evidence="1">The sequence shown here is derived from an EMBL/GenBank/DDBJ whole genome shotgun (WGS) entry which is preliminary data.</text>
</comment>
<dbReference type="PANTHER" id="PTHR34849:SF3">
    <property type="entry name" value="SSR2962 PROTEIN"/>
    <property type="match status" value="1"/>
</dbReference>
<sequence>DDKGSARDDSSSLLPIGREQTRFFPGRGTNELVLVRTSAAGAHCTCRPCMLPRSYAMNELHRITVNSEQLGGRPCIRGLRLRVKDVLDLLASGASREEILADYPYLEPADITAALEFAAMQSDHPVLRAA</sequence>
<feature type="non-terminal residue" evidence="1">
    <location>
        <position position="1"/>
    </location>
</feature>
<dbReference type="InterPro" id="IPR036388">
    <property type="entry name" value="WH-like_DNA-bd_sf"/>
</dbReference>
<accession>T0YDG4</accession>